<organism evidence="5 6">
    <name type="scientific">Silvibacterium dinghuense</name>
    <dbReference type="NCBI Taxonomy" id="1560006"/>
    <lineage>
        <taxon>Bacteria</taxon>
        <taxon>Pseudomonadati</taxon>
        <taxon>Acidobacteriota</taxon>
        <taxon>Terriglobia</taxon>
        <taxon>Terriglobales</taxon>
        <taxon>Acidobacteriaceae</taxon>
        <taxon>Silvibacterium</taxon>
    </lineage>
</organism>
<dbReference type="OrthoDB" id="569491at2"/>
<dbReference type="PROSITE" id="PS50932">
    <property type="entry name" value="HTH_LACI_2"/>
    <property type="match status" value="1"/>
</dbReference>
<protein>
    <submittedName>
        <fullName evidence="5">LacI family transcriptional regulator</fullName>
    </submittedName>
</protein>
<accession>A0A4Q1SBT6</accession>
<dbReference type="Gene3D" id="1.10.260.40">
    <property type="entry name" value="lambda repressor-like DNA-binding domains"/>
    <property type="match status" value="1"/>
</dbReference>
<comment type="caution">
    <text evidence="5">The sequence shown here is derived from an EMBL/GenBank/DDBJ whole genome shotgun (WGS) entry which is preliminary data.</text>
</comment>
<dbReference type="SUPFAM" id="SSF53822">
    <property type="entry name" value="Periplasmic binding protein-like I"/>
    <property type="match status" value="1"/>
</dbReference>
<dbReference type="PANTHER" id="PTHR30146">
    <property type="entry name" value="LACI-RELATED TRANSCRIPTIONAL REPRESSOR"/>
    <property type="match status" value="1"/>
</dbReference>
<reference evidence="5 6" key="1">
    <citation type="journal article" date="2016" name="Int. J. Syst. Evol. Microbiol.">
        <title>Acidipila dinghuensis sp. nov., an acidobacterium isolated from forest soil.</title>
        <authorList>
            <person name="Jiang Y.W."/>
            <person name="Wang J."/>
            <person name="Chen M.H."/>
            <person name="Lv Y.Y."/>
            <person name="Qiu L.H."/>
        </authorList>
    </citation>
    <scope>NUCLEOTIDE SEQUENCE [LARGE SCALE GENOMIC DNA]</scope>
    <source>
        <strain evidence="5 6">DHOF10</strain>
    </source>
</reference>
<dbReference type="GO" id="GO:0000976">
    <property type="term" value="F:transcription cis-regulatory region binding"/>
    <property type="evidence" value="ECO:0007669"/>
    <property type="project" value="TreeGrafter"/>
</dbReference>
<evidence type="ECO:0000313" key="6">
    <source>
        <dbReference type="Proteomes" id="UP000290253"/>
    </source>
</evidence>
<dbReference type="Proteomes" id="UP000290253">
    <property type="component" value="Unassembled WGS sequence"/>
</dbReference>
<keyword evidence="3" id="KW-0804">Transcription</keyword>
<evidence type="ECO:0000256" key="2">
    <source>
        <dbReference type="ARBA" id="ARBA00023125"/>
    </source>
</evidence>
<dbReference type="CDD" id="cd06307">
    <property type="entry name" value="PBP1_sugar_binding"/>
    <property type="match status" value="1"/>
</dbReference>
<dbReference type="SMART" id="SM00354">
    <property type="entry name" value="HTH_LACI"/>
    <property type="match status" value="1"/>
</dbReference>
<evidence type="ECO:0000256" key="1">
    <source>
        <dbReference type="ARBA" id="ARBA00023015"/>
    </source>
</evidence>
<keyword evidence="2" id="KW-0238">DNA-binding</keyword>
<feature type="domain" description="HTH lacI-type" evidence="4">
    <location>
        <begin position="11"/>
        <end position="65"/>
    </location>
</feature>
<dbReference type="SUPFAM" id="SSF47413">
    <property type="entry name" value="lambda repressor-like DNA-binding domains"/>
    <property type="match status" value="1"/>
</dbReference>
<proteinExistence type="predicted"/>
<dbReference type="PANTHER" id="PTHR30146:SF152">
    <property type="entry name" value="TRANSCRIPTIONAL REGULATORY PROTEIN"/>
    <property type="match status" value="1"/>
</dbReference>
<keyword evidence="1" id="KW-0805">Transcription regulation</keyword>
<evidence type="ECO:0000313" key="5">
    <source>
        <dbReference type="EMBL" id="RXS94290.1"/>
    </source>
</evidence>
<dbReference type="Pfam" id="PF13407">
    <property type="entry name" value="Peripla_BP_4"/>
    <property type="match status" value="1"/>
</dbReference>
<dbReference type="RefSeq" id="WP_129209028.1">
    <property type="nucleotide sequence ID" value="NZ_BMGU01000005.1"/>
</dbReference>
<gene>
    <name evidence="5" type="ORF">ESZ00_14390</name>
</gene>
<name>A0A4Q1SBT6_9BACT</name>
<evidence type="ECO:0000259" key="4">
    <source>
        <dbReference type="PROSITE" id="PS50932"/>
    </source>
</evidence>
<dbReference type="InterPro" id="IPR025997">
    <property type="entry name" value="SBP_2_dom"/>
</dbReference>
<dbReference type="EMBL" id="SDMK01000003">
    <property type="protein sequence ID" value="RXS94290.1"/>
    <property type="molecule type" value="Genomic_DNA"/>
</dbReference>
<dbReference type="Pfam" id="PF00356">
    <property type="entry name" value="LacI"/>
    <property type="match status" value="1"/>
</dbReference>
<dbReference type="InterPro" id="IPR010982">
    <property type="entry name" value="Lambda_DNA-bd_dom_sf"/>
</dbReference>
<dbReference type="InterPro" id="IPR000843">
    <property type="entry name" value="HTH_LacI"/>
</dbReference>
<evidence type="ECO:0000256" key="3">
    <source>
        <dbReference type="ARBA" id="ARBA00023163"/>
    </source>
</evidence>
<sequence length="357" mass="38590">MATNKKSGKAAGIKDIADALGTSIGTVDRALHGRSGVSERTKARVLRMAEQLGYKPNIAARSLKLNRSIRIAAVLPREIAAFFDPLRSGIQAAADEAIGMRVTLDFIDYPRLGCGDQAALESAAAKKYDGILFTPGRPRELAPVIRKIVGQGVPMICVASDAPDSGRVSSVTVDAYTSGALAAELLSHRLQTPSRVATITGELATFDHAEKLRGFAATLAMLAPHLTLLPVVESHELPEDAYRQSTNLLKSKNRPDALYISTANSLPVLRALEELKLLGKVQVVATDLFQELVPLLESGQVLATLYQRPEAQGKMAFEALLGHLANREKPLKVHRFAPHIILRSNLPLFIDRLTESE</sequence>
<dbReference type="CDD" id="cd01392">
    <property type="entry name" value="HTH_LacI"/>
    <property type="match status" value="1"/>
</dbReference>
<dbReference type="InterPro" id="IPR028082">
    <property type="entry name" value="Peripla_BP_I"/>
</dbReference>
<dbReference type="AlphaFoldDB" id="A0A4Q1SBT6"/>
<dbReference type="GO" id="GO:0003700">
    <property type="term" value="F:DNA-binding transcription factor activity"/>
    <property type="evidence" value="ECO:0007669"/>
    <property type="project" value="TreeGrafter"/>
</dbReference>
<keyword evidence="6" id="KW-1185">Reference proteome</keyword>
<dbReference type="Gene3D" id="3.40.50.2300">
    <property type="match status" value="2"/>
</dbReference>